<name>A0A0F7VN77_STRLW</name>
<dbReference type="KEGG" id="sle:sle_02510"/>
<feature type="transmembrane region" description="Helical" evidence="2">
    <location>
        <begin position="7"/>
        <end position="26"/>
    </location>
</feature>
<feature type="transmembrane region" description="Helical" evidence="2">
    <location>
        <begin position="32"/>
        <end position="53"/>
    </location>
</feature>
<proteinExistence type="predicted"/>
<protein>
    <submittedName>
        <fullName evidence="3">Uncharacterized protein</fullName>
    </submittedName>
</protein>
<organism evidence="3 4">
    <name type="scientific">Streptomyces leeuwenhoekii</name>
    <dbReference type="NCBI Taxonomy" id="1437453"/>
    <lineage>
        <taxon>Bacteria</taxon>
        <taxon>Bacillati</taxon>
        <taxon>Actinomycetota</taxon>
        <taxon>Actinomycetes</taxon>
        <taxon>Kitasatosporales</taxon>
        <taxon>Streptomycetaceae</taxon>
        <taxon>Streptomyces</taxon>
    </lineage>
</organism>
<dbReference type="Proteomes" id="UP000035016">
    <property type="component" value="Chromosome Chromosome"/>
</dbReference>
<dbReference type="EMBL" id="LN831790">
    <property type="protein sequence ID" value="CQR59713.1"/>
    <property type="molecule type" value="Genomic_DNA"/>
</dbReference>
<feature type="region of interest" description="Disordered" evidence="1">
    <location>
        <begin position="59"/>
        <end position="118"/>
    </location>
</feature>
<dbReference type="AlphaFoldDB" id="A0A0F7VN77"/>
<gene>
    <name evidence="3" type="primary">sle_02510</name>
</gene>
<keyword evidence="2" id="KW-0472">Membrane</keyword>
<sequence length="118" mass="11583">MRQGWKITVVVLAAAAVVSTPLVWLLNGPDAGQLAGASVQAAVGVAALLWALFQSPDRRTDDTAVSTGQVRAGGGGTGVSGIRRPGGEGSGSARAERTGPVTAHGDGSAGVSGIDYTG</sequence>
<keyword evidence="2" id="KW-0812">Transmembrane</keyword>
<keyword evidence="2" id="KW-1133">Transmembrane helix</keyword>
<evidence type="ECO:0000313" key="3">
    <source>
        <dbReference type="EMBL" id="CQR59713.1"/>
    </source>
</evidence>
<accession>A0A0F7VN77</accession>
<evidence type="ECO:0000256" key="2">
    <source>
        <dbReference type="SAM" id="Phobius"/>
    </source>
</evidence>
<dbReference type="RefSeq" id="WP_029384065.1">
    <property type="nucleotide sequence ID" value="NZ_AZSD01000200.1"/>
</dbReference>
<evidence type="ECO:0000256" key="1">
    <source>
        <dbReference type="SAM" id="MobiDB-lite"/>
    </source>
</evidence>
<reference evidence="3 4" key="1">
    <citation type="submission" date="2015-02" db="EMBL/GenBank/DDBJ databases">
        <authorList>
            <person name="Gomez-Escribano P.J."/>
        </authorList>
    </citation>
    <scope>NUCLEOTIDE SEQUENCE [LARGE SCALE GENOMIC DNA]</scope>
    <source>
        <strain evidence="4">C34 (DSM 42122 / NRRL B-24963)</strain>
    </source>
</reference>
<evidence type="ECO:0000313" key="4">
    <source>
        <dbReference type="Proteomes" id="UP000035016"/>
    </source>
</evidence>